<protein>
    <submittedName>
        <fullName evidence="1">Uncharacterized protein</fullName>
    </submittedName>
</protein>
<sequence length="53" mass="6465">MHNLYKMIRKRGMNQGTKVIFIDPENEYKKLLDEIVNSEGEKREWKIKLKEKN</sequence>
<evidence type="ECO:0000313" key="1">
    <source>
        <dbReference type="EMBL" id="MCQ4925022.1"/>
    </source>
</evidence>
<dbReference type="Proteomes" id="UP001524478">
    <property type="component" value="Unassembled WGS sequence"/>
</dbReference>
<proteinExistence type="predicted"/>
<name>A0ABT1SGH5_9FIRM</name>
<keyword evidence="2" id="KW-1185">Reference proteome</keyword>
<evidence type="ECO:0000313" key="2">
    <source>
        <dbReference type="Proteomes" id="UP001524478"/>
    </source>
</evidence>
<dbReference type="RefSeq" id="WP_256312614.1">
    <property type="nucleotide sequence ID" value="NZ_JANGAC010000017.1"/>
</dbReference>
<organism evidence="1 2">
    <name type="scientific">Tissierella carlieri</name>
    <dbReference type="NCBI Taxonomy" id="689904"/>
    <lineage>
        <taxon>Bacteria</taxon>
        <taxon>Bacillati</taxon>
        <taxon>Bacillota</taxon>
        <taxon>Tissierellia</taxon>
        <taxon>Tissierellales</taxon>
        <taxon>Tissierellaceae</taxon>
        <taxon>Tissierella</taxon>
    </lineage>
</organism>
<gene>
    <name evidence="1" type="ORF">NE686_18115</name>
</gene>
<accession>A0ABT1SGH5</accession>
<reference evidence="1 2" key="1">
    <citation type="submission" date="2022-06" db="EMBL/GenBank/DDBJ databases">
        <title>Isolation of gut microbiota from human fecal samples.</title>
        <authorList>
            <person name="Pamer E.G."/>
            <person name="Barat B."/>
            <person name="Waligurski E."/>
            <person name="Medina S."/>
            <person name="Paddock L."/>
            <person name="Mostad J."/>
        </authorList>
    </citation>
    <scope>NUCLEOTIDE SEQUENCE [LARGE SCALE GENOMIC DNA]</scope>
    <source>
        <strain evidence="1 2">DFI.7.95</strain>
    </source>
</reference>
<comment type="caution">
    <text evidence="1">The sequence shown here is derived from an EMBL/GenBank/DDBJ whole genome shotgun (WGS) entry which is preliminary data.</text>
</comment>
<dbReference type="EMBL" id="JANGAC010000017">
    <property type="protein sequence ID" value="MCQ4925022.1"/>
    <property type="molecule type" value="Genomic_DNA"/>
</dbReference>